<evidence type="ECO:0000313" key="1">
    <source>
        <dbReference type="EMBL" id="KKM84336.1"/>
    </source>
</evidence>
<name>A0A0F9LAG9_9ZZZZ</name>
<comment type="caution">
    <text evidence="1">The sequence shown here is derived from an EMBL/GenBank/DDBJ whole genome shotgun (WGS) entry which is preliminary data.</text>
</comment>
<organism evidence="1">
    <name type="scientific">marine sediment metagenome</name>
    <dbReference type="NCBI Taxonomy" id="412755"/>
    <lineage>
        <taxon>unclassified sequences</taxon>
        <taxon>metagenomes</taxon>
        <taxon>ecological metagenomes</taxon>
    </lineage>
</organism>
<feature type="non-terminal residue" evidence="1">
    <location>
        <position position="1"/>
    </location>
</feature>
<protein>
    <submittedName>
        <fullName evidence="1">Uncharacterized protein</fullName>
    </submittedName>
</protein>
<sequence>AGAMQLNAYPSFCFWANPFDMQVEYPGIGGTFFDSELPLDSAGHQLPDEINTVLAEDAYDQASAITLATEIRLDFNAHDADTTPTFHYVAGGGHQISAAIPSNLPTLRTFCIDAQDVYYDHISDATMHNPSDILNTLSFTITATSTQTEVEDFLIDLKHKLTAHQTMGNFDSVYDVDPLTDYWAGTSTSGRLDGGGCFDVYTEETILPQNQECCYEGPAAKLLSTVRIDPTVTSPVKPNHPIYGGDDPGILPDPYFGVLE</sequence>
<accession>A0A0F9LAG9</accession>
<dbReference type="AlphaFoldDB" id="A0A0F9LAG9"/>
<proteinExistence type="predicted"/>
<dbReference type="EMBL" id="LAZR01007582">
    <property type="protein sequence ID" value="KKM84336.1"/>
    <property type="molecule type" value="Genomic_DNA"/>
</dbReference>
<gene>
    <name evidence="1" type="ORF">LCGC14_1300170</name>
</gene>
<reference evidence="1" key="1">
    <citation type="journal article" date="2015" name="Nature">
        <title>Complex archaea that bridge the gap between prokaryotes and eukaryotes.</title>
        <authorList>
            <person name="Spang A."/>
            <person name="Saw J.H."/>
            <person name="Jorgensen S.L."/>
            <person name="Zaremba-Niedzwiedzka K."/>
            <person name="Martijn J."/>
            <person name="Lind A.E."/>
            <person name="van Eijk R."/>
            <person name="Schleper C."/>
            <person name="Guy L."/>
            <person name="Ettema T.J."/>
        </authorList>
    </citation>
    <scope>NUCLEOTIDE SEQUENCE</scope>
</reference>